<keyword evidence="1" id="KW-1133">Transmembrane helix</keyword>
<name>A0A1U7D217_9RHOB</name>
<dbReference type="STRING" id="1229727.Ga0080559_TMP1314"/>
<accession>A0A1U7D217</accession>
<keyword evidence="1" id="KW-0812">Transmembrane</keyword>
<sequence>MSPFIILLLMAASVATLFGLSGAMIWWAGRLPTEQAAVRATVPSPRA</sequence>
<evidence type="ECO:0000313" key="2">
    <source>
        <dbReference type="EMBL" id="APX22110.1"/>
    </source>
</evidence>
<dbReference type="EMBL" id="CP014796">
    <property type="protein sequence ID" value="APX22110.1"/>
    <property type="molecule type" value="Genomic_DNA"/>
</dbReference>
<evidence type="ECO:0000256" key="1">
    <source>
        <dbReference type="SAM" id="Phobius"/>
    </source>
</evidence>
<feature type="transmembrane region" description="Helical" evidence="1">
    <location>
        <begin position="6"/>
        <end position="29"/>
    </location>
</feature>
<proteinExistence type="predicted"/>
<gene>
    <name evidence="2" type="ORF">Ga0080559_TMP1314</name>
</gene>
<dbReference type="AlphaFoldDB" id="A0A1U7D217"/>
<dbReference type="RefSeq" id="WP_164845631.1">
    <property type="nucleotide sequence ID" value="NZ_BMEW01000003.1"/>
</dbReference>
<evidence type="ECO:0000313" key="3">
    <source>
        <dbReference type="Proteomes" id="UP000186559"/>
    </source>
</evidence>
<keyword evidence="3" id="KW-1185">Reference proteome</keyword>
<keyword evidence="1" id="KW-0472">Membrane</keyword>
<dbReference type="Proteomes" id="UP000186559">
    <property type="component" value="Chromosome"/>
</dbReference>
<reference evidence="2 3" key="1">
    <citation type="submission" date="2016-03" db="EMBL/GenBank/DDBJ databases">
        <title>Deep-sea bacteria in the southern Pacific.</title>
        <authorList>
            <person name="Tang K."/>
        </authorList>
    </citation>
    <scope>NUCLEOTIDE SEQUENCE [LARGE SCALE GENOMIC DNA]</scope>
    <source>
        <strain evidence="2 3">JLT2016</strain>
    </source>
</reference>
<organism evidence="2 3">
    <name type="scientific">Salipiger profundus</name>
    <dbReference type="NCBI Taxonomy" id="1229727"/>
    <lineage>
        <taxon>Bacteria</taxon>
        <taxon>Pseudomonadati</taxon>
        <taxon>Pseudomonadota</taxon>
        <taxon>Alphaproteobacteria</taxon>
        <taxon>Rhodobacterales</taxon>
        <taxon>Roseobacteraceae</taxon>
        <taxon>Salipiger</taxon>
    </lineage>
</organism>
<dbReference type="KEGG" id="tpro:Ga0080559_TMP1314"/>
<protein>
    <submittedName>
        <fullName evidence="2">Uncharacterized protein</fullName>
    </submittedName>
</protein>